<proteinExistence type="predicted"/>
<dbReference type="Gene3D" id="3.40.630.30">
    <property type="match status" value="1"/>
</dbReference>
<organism evidence="3 4">
    <name type="scientific">Alkaliphilus pronyensis</name>
    <dbReference type="NCBI Taxonomy" id="1482732"/>
    <lineage>
        <taxon>Bacteria</taxon>
        <taxon>Bacillati</taxon>
        <taxon>Bacillota</taxon>
        <taxon>Clostridia</taxon>
        <taxon>Peptostreptococcales</taxon>
        <taxon>Natronincolaceae</taxon>
        <taxon>Alkaliphilus</taxon>
    </lineage>
</organism>
<dbReference type="SUPFAM" id="SSF50044">
    <property type="entry name" value="SH3-domain"/>
    <property type="match status" value="1"/>
</dbReference>
<dbReference type="PANTHER" id="PTHR43792">
    <property type="entry name" value="GNAT FAMILY, PUTATIVE (AFU_ORTHOLOGUE AFUA_3G00765)-RELATED-RELATED"/>
    <property type="match status" value="1"/>
</dbReference>
<keyword evidence="3" id="KW-0808">Transferase</keyword>
<dbReference type="EMBL" id="WBZC01000004">
    <property type="protein sequence ID" value="KAB3538565.1"/>
    <property type="molecule type" value="Genomic_DNA"/>
</dbReference>
<name>A0A6I0F903_9FIRM</name>
<accession>A0A6I0F903</accession>
<dbReference type="Pfam" id="PF13302">
    <property type="entry name" value="Acetyltransf_3"/>
    <property type="match status" value="1"/>
</dbReference>
<gene>
    <name evidence="3" type="ORF">F8154_01345</name>
</gene>
<dbReference type="InterPro" id="IPR001452">
    <property type="entry name" value="SH3_domain"/>
</dbReference>
<sequence>MIKYRVVKNRRNEFTNPITVNKNQKVACIEESDDGDWGGWVLCKTEDNEGWIPHQIIKRQGEKGSILEDYCAIEFNLEVGEVLVMEKELNGWIWCYKEGEPKIKAWAPLNHIEKKTQMIETERLILRPIKPLDFNDYCDMLCDDKVYIWLGNRKRRTPEEVEKLMDYFINHLKERGYGVLGVICKETGKLIGHAGANYIKSLDSIEYLYALNSKEWNKGYATEIGRGYLEYFKNNYDYKKLIALAYPQNQRSVNVLKKLGFVNEGRKEMFENMLDYFELSLERVDNPLT</sequence>
<dbReference type="GO" id="GO:0016747">
    <property type="term" value="F:acyltransferase activity, transferring groups other than amino-acyl groups"/>
    <property type="evidence" value="ECO:0007669"/>
    <property type="project" value="InterPro"/>
</dbReference>
<dbReference type="InterPro" id="IPR000182">
    <property type="entry name" value="GNAT_dom"/>
</dbReference>
<evidence type="ECO:0000259" key="2">
    <source>
        <dbReference type="PROSITE" id="PS51186"/>
    </source>
</evidence>
<dbReference type="SUPFAM" id="SSF55729">
    <property type="entry name" value="Acyl-CoA N-acyltransferases (Nat)"/>
    <property type="match status" value="1"/>
</dbReference>
<dbReference type="AlphaFoldDB" id="A0A6I0F903"/>
<evidence type="ECO:0000313" key="4">
    <source>
        <dbReference type="Proteomes" id="UP000432715"/>
    </source>
</evidence>
<dbReference type="InterPro" id="IPR036028">
    <property type="entry name" value="SH3-like_dom_sf"/>
</dbReference>
<keyword evidence="4" id="KW-1185">Reference proteome</keyword>
<reference evidence="3 4" key="1">
    <citation type="submission" date="2019-10" db="EMBL/GenBank/DDBJ databases">
        <title>Alkaliphilus serpentinus sp. nov. and Alkaliphilus pronyensis sp. nov., two novel anaerobic alkaliphilic species isolated from the serpentinized-hosted hydrothermal field of the Prony Bay (New Caledonia).</title>
        <authorList>
            <person name="Postec A."/>
        </authorList>
    </citation>
    <scope>NUCLEOTIDE SEQUENCE [LARGE SCALE GENOMIC DNA]</scope>
    <source>
        <strain evidence="3 4">LacV</strain>
    </source>
</reference>
<dbReference type="InterPro" id="IPR051531">
    <property type="entry name" value="N-acetyltransferase"/>
</dbReference>
<feature type="domain" description="N-acetyltransferase" evidence="2">
    <location>
        <begin position="124"/>
        <end position="282"/>
    </location>
</feature>
<dbReference type="Proteomes" id="UP000432715">
    <property type="component" value="Unassembled WGS sequence"/>
</dbReference>
<dbReference type="PROSITE" id="PS51186">
    <property type="entry name" value="GNAT"/>
    <property type="match status" value="1"/>
</dbReference>
<evidence type="ECO:0000313" key="3">
    <source>
        <dbReference type="EMBL" id="KAB3538565.1"/>
    </source>
</evidence>
<dbReference type="RefSeq" id="WP_151859792.1">
    <property type="nucleotide sequence ID" value="NZ_WBZC01000004.1"/>
</dbReference>
<protein>
    <submittedName>
        <fullName evidence="3">GNAT family N-acetyltransferase</fullName>
    </submittedName>
</protein>
<dbReference type="InterPro" id="IPR016181">
    <property type="entry name" value="Acyl_CoA_acyltransferase"/>
</dbReference>
<comment type="caution">
    <text evidence="3">The sequence shown here is derived from an EMBL/GenBank/DDBJ whole genome shotgun (WGS) entry which is preliminary data.</text>
</comment>
<evidence type="ECO:0000256" key="1">
    <source>
        <dbReference type="ARBA" id="ARBA00022443"/>
    </source>
</evidence>
<keyword evidence="1" id="KW-0728">SH3 domain</keyword>
<dbReference type="OrthoDB" id="9798081at2"/>
<dbReference type="Pfam" id="PF07653">
    <property type="entry name" value="SH3_2"/>
    <property type="match status" value="1"/>
</dbReference>
<dbReference type="PANTHER" id="PTHR43792:SF1">
    <property type="entry name" value="N-ACETYLTRANSFERASE DOMAIN-CONTAINING PROTEIN"/>
    <property type="match status" value="1"/>
</dbReference>